<dbReference type="SMART" id="SM00357">
    <property type="entry name" value="CSP"/>
    <property type="match status" value="1"/>
</dbReference>
<dbReference type="PANTHER" id="PTHR46565:SF20">
    <property type="entry name" value="COLD SHOCK DOMAIN-CONTAINING PROTEIN 4"/>
    <property type="match status" value="1"/>
</dbReference>
<dbReference type="PROSITE" id="PS51857">
    <property type="entry name" value="CSD_2"/>
    <property type="match status" value="1"/>
</dbReference>
<dbReference type="Gene3D" id="2.40.50.140">
    <property type="entry name" value="Nucleic acid-binding proteins"/>
    <property type="match status" value="1"/>
</dbReference>
<proteinExistence type="predicted"/>
<accession>A0ABD3PVV9</accession>
<dbReference type="Proteomes" id="UP001516023">
    <property type="component" value="Unassembled WGS sequence"/>
</dbReference>
<evidence type="ECO:0000313" key="3">
    <source>
        <dbReference type="EMBL" id="KAL3792063.1"/>
    </source>
</evidence>
<evidence type="ECO:0000256" key="1">
    <source>
        <dbReference type="SAM" id="MobiDB-lite"/>
    </source>
</evidence>
<dbReference type="InterPro" id="IPR019844">
    <property type="entry name" value="CSD_CS"/>
</dbReference>
<protein>
    <recommendedName>
        <fullName evidence="2">CSD domain-containing protein</fullName>
    </recommendedName>
</protein>
<dbReference type="AlphaFoldDB" id="A0ABD3PVV9"/>
<gene>
    <name evidence="3" type="ORF">HJC23_011228</name>
</gene>
<dbReference type="SUPFAM" id="SSF50249">
    <property type="entry name" value="Nucleic acid-binding proteins"/>
    <property type="match status" value="1"/>
</dbReference>
<dbReference type="Pfam" id="PF00313">
    <property type="entry name" value="CSD"/>
    <property type="match status" value="1"/>
</dbReference>
<sequence length="82" mass="8773">MTGFDTAKGFGFIVPDDGSSDVFVHQTAIKIEGFRSLAEGENVEFKVEVDSNGRSKAVDVTGPDGSDVKGAPYNPNTGFEEW</sequence>
<dbReference type="InterPro" id="IPR012340">
    <property type="entry name" value="NA-bd_OB-fold"/>
</dbReference>
<organism evidence="3 4">
    <name type="scientific">Cyclotella cryptica</name>
    <dbReference type="NCBI Taxonomy" id="29204"/>
    <lineage>
        <taxon>Eukaryota</taxon>
        <taxon>Sar</taxon>
        <taxon>Stramenopiles</taxon>
        <taxon>Ochrophyta</taxon>
        <taxon>Bacillariophyta</taxon>
        <taxon>Coscinodiscophyceae</taxon>
        <taxon>Thalassiosirophycidae</taxon>
        <taxon>Stephanodiscales</taxon>
        <taxon>Stephanodiscaceae</taxon>
        <taxon>Cyclotella</taxon>
    </lineage>
</organism>
<reference evidence="3 4" key="1">
    <citation type="journal article" date="2020" name="G3 (Bethesda)">
        <title>Improved Reference Genome for Cyclotella cryptica CCMP332, a Model for Cell Wall Morphogenesis, Salinity Adaptation, and Lipid Production in Diatoms (Bacillariophyta).</title>
        <authorList>
            <person name="Roberts W.R."/>
            <person name="Downey K.M."/>
            <person name="Ruck E.C."/>
            <person name="Traller J.C."/>
            <person name="Alverson A.J."/>
        </authorList>
    </citation>
    <scope>NUCLEOTIDE SEQUENCE [LARGE SCALE GENOMIC DNA]</scope>
    <source>
        <strain evidence="3 4">CCMP332</strain>
    </source>
</reference>
<feature type="region of interest" description="Disordered" evidence="1">
    <location>
        <begin position="55"/>
        <end position="82"/>
    </location>
</feature>
<dbReference type="PANTHER" id="PTHR46565">
    <property type="entry name" value="COLD SHOCK DOMAIN PROTEIN 2"/>
    <property type="match status" value="1"/>
</dbReference>
<comment type="caution">
    <text evidence="3">The sequence shown here is derived from an EMBL/GenBank/DDBJ whole genome shotgun (WGS) entry which is preliminary data.</text>
</comment>
<keyword evidence="4" id="KW-1185">Reference proteome</keyword>
<dbReference type="CDD" id="cd04458">
    <property type="entry name" value="CSP_CDS"/>
    <property type="match status" value="1"/>
</dbReference>
<dbReference type="PRINTS" id="PR00050">
    <property type="entry name" value="COLDSHOCK"/>
</dbReference>
<dbReference type="InterPro" id="IPR011129">
    <property type="entry name" value="CSD"/>
</dbReference>
<evidence type="ECO:0000313" key="4">
    <source>
        <dbReference type="Proteomes" id="UP001516023"/>
    </source>
</evidence>
<name>A0ABD3PVV9_9STRA</name>
<feature type="domain" description="CSD" evidence="2">
    <location>
        <begin position="1"/>
        <end position="62"/>
    </location>
</feature>
<dbReference type="PROSITE" id="PS00352">
    <property type="entry name" value="CSD_1"/>
    <property type="match status" value="1"/>
</dbReference>
<dbReference type="EMBL" id="JABMIG020000106">
    <property type="protein sequence ID" value="KAL3792063.1"/>
    <property type="molecule type" value="Genomic_DNA"/>
</dbReference>
<evidence type="ECO:0000259" key="2">
    <source>
        <dbReference type="PROSITE" id="PS51857"/>
    </source>
</evidence>
<dbReference type="InterPro" id="IPR002059">
    <property type="entry name" value="CSP_DNA-bd"/>
</dbReference>